<organism evidence="3 4">
    <name type="scientific">Phaeodactylum tricornutum (strain CCAP 1055/1)</name>
    <dbReference type="NCBI Taxonomy" id="556484"/>
    <lineage>
        <taxon>Eukaryota</taxon>
        <taxon>Sar</taxon>
        <taxon>Stramenopiles</taxon>
        <taxon>Ochrophyta</taxon>
        <taxon>Bacillariophyta</taxon>
        <taxon>Bacillariophyceae</taxon>
        <taxon>Bacillariophycidae</taxon>
        <taxon>Naviculales</taxon>
        <taxon>Phaeodactylaceae</taxon>
        <taxon>Phaeodactylum</taxon>
    </lineage>
</organism>
<dbReference type="eggNOG" id="ENOG502S6KH">
    <property type="taxonomic scope" value="Eukaryota"/>
</dbReference>
<dbReference type="Proteomes" id="UP000000759">
    <property type="component" value="Chromosome 21"/>
</dbReference>
<feature type="signal peptide" evidence="1">
    <location>
        <begin position="1"/>
        <end position="16"/>
    </location>
</feature>
<dbReference type="OrthoDB" id="439127at2759"/>
<dbReference type="SMART" id="SM00228">
    <property type="entry name" value="PDZ"/>
    <property type="match status" value="1"/>
</dbReference>
<dbReference type="SUPFAM" id="SSF50156">
    <property type="entry name" value="PDZ domain-like"/>
    <property type="match status" value="1"/>
</dbReference>
<dbReference type="PROSITE" id="PS50106">
    <property type="entry name" value="PDZ"/>
    <property type="match status" value="1"/>
</dbReference>
<accession>B7GA35</accession>
<dbReference type="AlphaFoldDB" id="B7GA35"/>
<dbReference type="OMA" id="ETPIDRW"/>
<dbReference type="InParanoid" id="B7GA35"/>
<evidence type="ECO:0000259" key="2">
    <source>
        <dbReference type="PROSITE" id="PS50106"/>
    </source>
</evidence>
<evidence type="ECO:0000313" key="3">
    <source>
        <dbReference type="EMBL" id="EEC44667.1"/>
    </source>
</evidence>
<sequence>MNQLLSVSLLVTSVSGFAFVHTTAGTATTALHMGLFDGVKDAFSAPALERTSIDSERETPIDRWMGWSVVSENQQQPESAVPANFVDAMDDTNYVAVALSKPMGIVFEENDADFGGIFVQSLKEGGVASENGLLQEGDQLVAVNKVKVAGMVFDDALGAIVEAPGDTTKLVFFRGSAKQFYGPTGANKEWVDEFVSKGGVEVSKK</sequence>
<evidence type="ECO:0000313" key="4">
    <source>
        <dbReference type="Proteomes" id="UP000000759"/>
    </source>
</evidence>
<dbReference type="Gene3D" id="2.30.42.10">
    <property type="match status" value="1"/>
</dbReference>
<gene>
    <name evidence="3" type="ORF">PHATRDRAFT_39961</name>
</gene>
<reference evidence="4" key="2">
    <citation type="submission" date="2008-08" db="EMBL/GenBank/DDBJ databases">
        <authorList>
            <consortium name="Diatom Consortium"/>
            <person name="Grigoriev I."/>
            <person name="Grimwood J."/>
            <person name="Kuo A."/>
            <person name="Otillar R.P."/>
            <person name="Salamov A."/>
            <person name="Detter J.C."/>
            <person name="Lindquist E."/>
            <person name="Shapiro H."/>
            <person name="Lucas S."/>
            <person name="Glavina del Rio T."/>
            <person name="Pitluck S."/>
            <person name="Rokhsar D."/>
            <person name="Bowler C."/>
        </authorList>
    </citation>
    <scope>GENOME REANNOTATION</scope>
    <source>
        <strain evidence="4">CCAP 1055/1</strain>
    </source>
</reference>
<dbReference type="CDD" id="cd00136">
    <property type="entry name" value="PDZ_canonical"/>
    <property type="match status" value="1"/>
</dbReference>
<dbReference type="HOGENOM" id="CLU_1566041_0_0_1"/>
<feature type="chain" id="PRO_5002853128" description="PDZ domain-containing protein" evidence="1">
    <location>
        <begin position="17"/>
        <end position="205"/>
    </location>
</feature>
<feature type="domain" description="PDZ" evidence="2">
    <location>
        <begin position="103"/>
        <end position="175"/>
    </location>
</feature>
<dbReference type="InterPro" id="IPR001478">
    <property type="entry name" value="PDZ"/>
</dbReference>
<dbReference type="EMBL" id="CM000623">
    <property type="protein sequence ID" value="EEC44667.1"/>
    <property type="molecule type" value="Genomic_DNA"/>
</dbReference>
<keyword evidence="4" id="KW-1185">Reference proteome</keyword>
<protein>
    <recommendedName>
        <fullName evidence="2">PDZ domain-containing protein</fullName>
    </recommendedName>
</protein>
<dbReference type="PaxDb" id="2850-Phatr39961"/>
<dbReference type="KEGG" id="pti:PHATRDRAFT_39961"/>
<reference evidence="3 4" key="1">
    <citation type="journal article" date="2008" name="Nature">
        <title>The Phaeodactylum genome reveals the evolutionary history of diatom genomes.</title>
        <authorList>
            <person name="Bowler C."/>
            <person name="Allen A.E."/>
            <person name="Badger J.H."/>
            <person name="Grimwood J."/>
            <person name="Jabbari K."/>
            <person name="Kuo A."/>
            <person name="Maheswari U."/>
            <person name="Martens C."/>
            <person name="Maumus F."/>
            <person name="Otillar R.P."/>
            <person name="Rayko E."/>
            <person name="Salamov A."/>
            <person name="Vandepoele K."/>
            <person name="Beszteri B."/>
            <person name="Gruber A."/>
            <person name="Heijde M."/>
            <person name="Katinka M."/>
            <person name="Mock T."/>
            <person name="Valentin K."/>
            <person name="Verret F."/>
            <person name="Berges J.A."/>
            <person name="Brownlee C."/>
            <person name="Cadoret J.P."/>
            <person name="Chiovitti A."/>
            <person name="Choi C.J."/>
            <person name="Coesel S."/>
            <person name="De Martino A."/>
            <person name="Detter J.C."/>
            <person name="Durkin C."/>
            <person name="Falciatore A."/>
            <person name="Fournet J."/>
            <person name="Haruta M."/>
            <person name="Huysman M.J."/>
            <person name="Jenkins B.D."/>
            <person name="Jiroutova K."/>
            <person name="Jorgensen R.E."/>
            <person name="Joubert Y."/>
            <person name="Kaplan A."/>
            <person name="Kroger N."/>
            <person name="Kroth P.G."/>
            <person name="La Roche J."/>
            <person name="Lindquist E."/>
            <person name="Lommer M."/>
            <person name="Martin-Jezequel V."/>
            <person name="Lopez P.J."/>
            <person name="Lucas S."/>
            <person name="Mangogna M."/>
            <person name="McGinnis K."/>
            <person name="Medlin L.K."/>
            <person name="Montsant A."/>
            <person name="Oudot-Le Secq M.P."/>
            <person name="Napoli C."/>
            <person name="Obornik M."/>
            <person name="Parker M.S."/>
            <person name="Petit J.L."/>
            <person name="Porcel B.M."/>
            <person name="Poulsen N."/>
            <person name="Robison M."/>
            <person name="Rychlewski L."/>
            <person name="Rynearson T.A."/>
            <person name="Schmutz J."/>
            <person name="Shapiro H."/>
            <person name="Siaut M."/>
            <person name="Stanley M."/>
            <person name="Sussman M.R."/>
            <person name="Taylor A.R."/>
            <person name="Vardi A."/>
            <person name="von Dassow P."/>
            <person name="Vyverman W."/>
            <person name="Willis A."/>
            <person name="Wyrwicz L.S."/>
            <person name="Rokhsar D.S."/>
            <person name="Weissenbach J."/>
            <person name="Armbrust E.V."/>
            <person name="Green B.R."/>
            <person name="Van de Peer Y."/>
            <person name="Grigoriev I.V."/>
        </authorList>
    </citation>
    <scope>NUCLEOTIDE SEQUENCE [LARGE SCALE GENOMIC DNA]</scope>
    <source>
        <strain evidence="3 4">CCAP 1055/1</strain>
    </source>
</reference>
<dbReference type="InterPro" id="IPR036034">
    <property type="entry name" value="PDZ_sf"/>
</dbReference>
<proteinExistence type="predicted"/>
<keyword evidence="1" id="KW-0732">Signal</keyword>
<evidence type="ECO:0000256" key="1">
    <source>
        <dbReference type="SAM" id="SignalP"/>
    </source>
</evidence>
<dbReference type="RefSeq" id="XP_002183998.1">
    <property type="nucleotide sequence ID" value="XM_002183962.1"/>
</dbReference>
<dbReference type="STRING" id="556484.B7GA35"/>
<dbReference type="Pfam" id="PF00595">
    <property type="entry name" value="PDZ"/>
    <property type="match status" value="1"/>
</dbReference>
<dbReference type="GeneID" id="7195573"/>
<name>B7GA35_PHATC</name>